<name>A0ABR8PU61_9CLOT</name>
<dbReference type="EMBL" id="JACSRA010000014">
    <property type="protein sequence ID" value="MBD7911718.1"/>
    <property type="molecule type" value="Genomic_DNA"/>
</dbReference>
<reference evidence="2 3" key="1">
    <citation type="submission" date="2020-08" db="EMBL/GenBank/DDBJ databases">
        <title>A Genomic Blueprint of the Chicken Gut Microbiome.</title>
        <authorList>
            <person name="Gilroy R."/>
            <person name="Ravi A."/>
            <person name="Getino M."/>
            <person name="Pursley I."/>
            <person name="Horton D.L."/>
            <person name="Alikhan N.-F."/>
            <person name="Baker D."/>
            <person name="Gharbi K."/>
            <person name="Hall N."/>
            <person name="Watson M."/>
            <person name="Adriaenssens E.M."/>
            <person name="Foster-Nyarko E."/>
            <person name="Jarju S."/>
            <person name="Secka A."/>
            <person name="Antonio M."/>
            <person name="Oren A."/>
            <person name="Chaudhuri R."/>
            <person name="La Ragione R.M."/>
            <person name="Hildebrand F."/>
            <person name="Pallen M.J."/>
        </authorList>
    </citation>
    <scope>NUCLEOTIDE SEQUENCE [LARGE SCALE GENOMIC DNA]</scope>
    <source>
        <strain evidence="2 3">Sa3CVN1</strain>
    </source>
</reference>
<evidence type="ECO:0000256" key="1">
    <source>
        <dbReference type="SAM" id="Phobius"/>
    </source>
</evidence>
<feature type="transmembrane region" description="Helical" evidence="1">
    <location>
        <begin position="73"/>
        <end position="91"/>
    </location>
</feature>
<evidence type="ECO:0000313" key="3">
    <source>
        <dbReference type="Proteomes" id="UP000627781"/>
    </source>
</evidence>
<evidence type="ECO:0008006" key="4">
    <source>
        <dbReference type="Google" id="ProtNLM"/>
    </source>
</evidence>
<organism evidence="2 3">
    <name type="scientific">Clostridium cibarium</name>
    <dbReference type="NCBI Taxonomy" id="2762247"/>
    <lineage>
        <taxon>Bacteria</taxon>
        <taxon>Bacillati</taxon>
        <taxon>Bacillota</taxon>
        <taxon>Clostridia</taxon>
        <taxon>Eubacteriales</taxon>
        <taxon>Clostridiaceae</taxon>
        <taxon>Clostridium</taxon>
    </lineage>
</organism>
<dbReference type="Proteomes" id="UP000627781">
    <property type="component" value="Unassembled WGS sequence"/>
</dbReference>
<accession>A0ABR8PU61</accession>
<feature type="transmembrane region" description="Helical" evidence="1">
    <location>
        <begin position="97"/>
        <end position="117"/>
    </location>
</feature>
<dbReference type="RefSeq" id="WP_143317990.1">
    <property type="nucleotide sequence ID" value="NZ_JACSRA010000014.1"/>
</dbReference>
<comment type="caution">
    <text evidence="2">The sequence shown here is derived from an EMBL/GenBank/DDBJ whole genome shotgun (WGS) entry which is preliminary data.</text>
</comment>
<keyword evidence="1" id="KW-0812">Transmembrane</keyword>
<proteinExistence type="predicted"/>
<gene>
    <name evidence="2" type="ORF">H9661_10145</name>
</gene>
<keyword evidence="1" id="KW-0472">Membrane</keyword>
<keyword evidence="1" id="KW-1133">Transmembrane helix</keyword>
<evidence type="ECO:0000313" key="2">
    <source>
        <dbReference type="EMBL" id="MBD7911718.1"/>
    </source>
</evidence>
<protein>
    <recommendedName>
        <fullName evidence="4">DUF1700 domain-containing protein</fullName>
    </recommendedName>
</protein>
<keyword evidence="3" id="KW-1185">Reference proteome</keyword>
<sequence>MKSFDNLDKKIDKYYEGSLVGTTSDELEIKEALDKMSLGSNIDDKVSVPIDVSFIVEKGQEVRFSSKIRKATFRFLIFAILVSTLVGFVYIKTSIEVMMISQTILLIVLLIINFVLLRKKSRREAQ</sequence>